<evidence type="ECO:0000313" key="3">
    <source>
        <dbReference type="Proteomes" id="UP000267029"/>
    </source>
</evidence>
<gene>
    <name evidence="2" type="ORF">MCOS_LOCUS3600</name>
</gene>
<feature type="region of interest" description="Disordered" evidence="1">
    <location>
        <begin position="348"/>
        <end position="726"/>
    </location>
</feature>
<dbReference type="PANTHER" id="PTHR23330">
    <property type="entry name" value="P300 TRANSCRIPTIONAL COFACTOR JMY-RELATED"/>
    <property type="match status" value="1"/>
</dbReference>
<dbReference type="AlphaFoldDB" id="A0A0R3U9K1"/>
<name>A0A0R3U9K1_MESCO</name>
<feature type="compositionally biased region" description="Basic and acidic residues" evidence="1">
    <location>
        <begin position="383"/>
        <end position="402"/>
    </location>
</feature>
<organism evidence="2 3">
    <name type="scientific">Mesocestoides corti</name>
    <name type="common">Flatworm</name>
    <dbReference type="NCBI Taxonomy" id="53468"/>
    <lineage>
        <taxon>Eukaryota</taxon>
        <taxon>Metazoa</taxon>
        <taxon>Spiralia</taxon>
        <taxon>Lophotrochozoa</taxon>
        <taxon>Platyhelminthes</taxon>
        <taxon>Cestoda</taxon>
        <taxon>Eucestoda</taxon>
        <taxon>Cyclophyllidea</taxon>
        <taxon>Mesocestoididae</taxon>
        <taxon>Mesocestoides</taxon>
    </lineage>
</organism>
<feature type="compositionally biased region" description="Basic and acidic residues" evidence="1">
    <location>
        <begin position="709"/>
        <end position="726"/>
    </location>
</feature>
<dbReference type="OrthoDB" id="10550720at2759"/>
<dbReference type="Proteomes" id="UP000267029">
    <property type="component" value="Unassembled WGS sequence"/>
</dbReference>
<feature type="compositionally biased region" description="Basic and acidic residues" evidence="1">
    <location>
        <begin position="348"/>
        <end position="357"/>
    </location>
</feature>
<sequence length="726" mass="80218">MSRHAFCDPRWQFYWFESSQINKLSGCCEQTYAPEAVPADSRCGTAKKKTLAYLCKLTVPTSKAKCLNAEGNCVRAKPSVVDYPCKDELKVCHKSGPQIAETLVCSPVDECDVMENVETKVLPPQEVQENAKTKQPKAVVVKSDKPTLVKKSAAVHRKRQEWVSQPLPPSPSLPPPPLHPQPPIPPSQKPNFFHSSAFHYSNLRRQANLDFSACLPRCNNGLVDLGESSRQRLELYRRYSQRCLCKTDRNPFNQGPRYCGLTTQSWSSDSSYRCQHSTNPCVKTCTPTYCQPAPLMLQKTCNHKPHLRDNCCTIVHCFPSQILTMPVGCFPSFRRKLKKIKKGAPLLKKEDANKDGDATETNKNAENQLNDGCKLAPQSTGASDKEAKEPKADVGETKEDINFKQCTGQEAEKQLSKKNEKIMESNETQPRVNGYQENDSMRLVPQPNNLPCSGHVSEMEAERGVKHERDESLLNQGCAPNDSEGSQVDLHSSHVPLAPAASPKIDVMRGEEEHHEPPPPQQDAPCDAGTAEEEHMAGEHEDHHEDIVPADVSLGECAAPEVQMVSSEEEHHEPPPPPPQQDAPCDVGTAEEEHMAGEHEDHHEDVVPADVSLSECAAPEVQMVSCEEEHHEPPPPPPQPDAPCDVGTAEEDHMAGEHEDHHEDIVPADVSLGECAAPEVQMVSSEEEHHEPPPPPPQPDAPCDVGTAEEDHMAGEHEDHHEDIVP</sequence>
<feature type="compositionally biased region" description="Pro residues" evidence="1">
    <location>
        <begin position="166"/>
        <end position="188"/>
    </location>
</feature>
<proteinExistence type="predicted"/>
<keyword evidence="3" id="KW-1185">Reference proteome</keyword>
<accession>A0A0R3U9K1</accession>
<feature type="non-terminal residue" evidence="2">
    <location>
        <position position="726"/>
    </location>
</feature>
<feature type="compositionally biased region" description="Basic and acidic residues" evidence="1">
    <location>
        <begin position="506"/>
        <end position="517"/>
    </location>
</feature>
<reference evidence="2 3" key="1">
    <citation type="submission" date="2018-10" db="EMBL/GenBank/DDBJ databases">
        <authorList>
            <consortium name="Pathogen Informatics"/>
        </authorList>
    </citation>
    <scope>NUCLEOTIDE SEQUENCE [LARGE SCALE GENOMIC DNA]</scope>
</reference>
<feature type="compositionally biased region" description="Basic and acidic residues" evidence="1">
    <location>
        <begin position="410"/>
        <end position="424"/>
    </location>
</feature>
<dbReference type="PANTHER" id="PTHR23330:SF9">
    <property type="entry name" value="PROLINE-RICH PROTEIN 11"/>
    <property type="match status" value="1"/>
</dbReference>
<feature type="compositionally biased region" description="Basic and acidic residues" evidence="1">
    <location>
        <begin position="457"/>
        <end position="472"/>
    </location>
</feature>
<protein>
    <submittedName>
        <fullName evidence="2">Uncharacterized protein</fullName>
    </submittedName>
</protein>
<evidence type="ECO:0000313" key="2">
    <source>
        <dbReference type="EMBL" id="VDD77597.1"/>
    </source>
</evidence>
<evidence type="ECO:0000256" key="1">
    <source>
        <dbReference type="SAM" id="MobiDB-lite"/>
    </source>
</evidence>
<dbReference type="EMBL" id="UXSR01000874">
    <property type="protein sequence ID" value="VDD77597.1"/>
    <property type="molecule type" value="Genomic_DNA"/>
</dbReference>
<feature type="compositionally biased region" description="Basic and acidic residues" evidence="1">
    <location>
        <begin position="591"/>
        <end position="606"/>
    </location>
</feature>
<feature type="region of interest" description="Disordered" evidence="1">
    <location>
        <begin position="124"/>
        <end position="191"/>
    </location>
</feature>
<feature type="compositionally biased region" description="Polar residues" evidence="1">
    <location>
        <begin position="359"/>
        <end position="370"/>
    </location>
</feature>
<feature type="compositionally biased region" description="Basic and acidic residues" evidence="1">
    <location>
        <begin position="650"/>
        <end position="665"/>
    </location>
</feature>
<feature type="compositionally biased region" description="Basic and acidic residues" evidence="1">
    <location>
        <begin position="532"/>
        <end position="547"/>
    </location>
</feature>
<feature type="compositionally biased region" description="Polar residues" evidence="1">
    <location>
        <begin position="425"/>
        <end position="438"/>
    </location>
</feature>